<dbReference type="AlphaFoldDB" id="A0A922T349"/>
<gene>
    <name evidence="1" type="ORF">CECT5772_04351</name>
</gene>
<protein>
    <submittedName>
        <fullName evidence="1">Uncharacterized protein</fullName>
    </submittedName>
</protein>
<proteinExistence type="predicted"/>
<organism evidence="1 2">
    <name type="scientific">Streptococcus equi subsp. ruminatorum CECT 5772</name>
    <dbReference type="NCBI Taxonomy" id="1051981"/>
    <lineage>
        <taxon>Bacteria</taxon>
        <taxon>Bacillati</taxon>
        <taxon>Bacillota</taxon>
        <taxon>Bacilli</taxon>
        <taxon>Lactobacillales</taxon>
        <taxon>Streptococcaceae</taxon>
        <taxon>Streptococcus</taxon>
    </lineage>
</organism>
<sequence length="45" mass="5123">MLFKSQSLASSFEKASISSFFFLRIGLIIVLKNDSLFDKLLESNH</sequence>
<evidence type="ECO:0000313" key="2">
    <source>
        <dbReference type="Proteomes" id="UP000028704"/>
    </source>
</evidence>
<name>A0A922T349_9STRE</name>
<dbReference type="EMBL" id="AWEX01000033">
    <property type="protein sequence ID" value="KED04645.1"/>
    <property type="molecule type" value="Genomic_DNA"/>
</dbReference>
<accession>A0A922T349</accession>
<dbReference type="Proteomes" id="UP000028704">
    <property type="component" value="Unassembled WGS sequence"/>
</dbReference>
<reference evidence="1 2" key="1">
    <citation type="journal article" date="2014" name="Int. J. Syst. Evol. Microbiol.">
        <title>Phylogenomics and the dynamic genome evolution of the genus Streptococcus.</title>
        <authorList>
            <consortium name="The Broad Institute Genome Sequencing Platform"/>
            <person name="Richards V.P."/>
            <person name="Palmer S.R."/>
            <person name="Pavinski Bitar P.D."/>
            <person name="Qin X."/>
            <person name="Weinstock G.M."/>
            <person name="Highlander S.K."/>
            <person name="Town C.D."/>
            <person name="Burne R.A."/>
            <person name="Stanhope M.J."/>
        </authorList>
    </citation>
    <scope>NUCLEOTIDE SEQUENCE [LARGE SCALE GENOMIC DNA]</scope>
    <source>
        <strain evidence="1 2">CECT 5772</strain>
    </source>
</reference>
<comment type="caution">
    <text evidence="1">The sequence shown here is derived from an EMBL/GenBank/DDBJ whole genome shotgun (WGS) entry which is preliminary data.</text>
</comment>
<evidence type="ECO:0000313" key="1">
    <source>
        <dbReference type="EMBL" id="KED04645.1"/>
    </source>
</evidence>